<evidence type="ECO:0000313" key="2">
    <source>
        <dbReference type="EMBL" id="KAK9733057.1"/>
    </source>
</evidence>
<dbReference type="AlphaFoldDB" id="A0AAW1LHJ2"/>
<evidence type="ECO:0000256" key="1">
    <source>
        <dbReference type="SAM" id="MobiDB-lite"/>
    </source>
</evidence>
<name>A0AAW1LHJ2_SAPOF</name>
<feature type="region of interest" description="Disordered" evidence="1">
    <location>
        <begin position="119"/>
        <end position="140"/>
    </location>
</feature>
<evidence type="ECO:0000313" key="3">
    <source>
        <dbReference type="Proteomes" id="UP001443914"/>
    </source>
</evidence>
<organism evidence="2 3">
    <name type="scientific">Saponaria officinalis</name>
    <name type="common">Common soapwort</name>
    <name type="synonym">Lychnis saponaria</name>
    <dbReference type="NCBI Taxonomy" id="3572"/>
    <lineage>
        <taxon>Eukaryota</taxon>
        <taxon>Viridiplantae</taxon>
        <taxon>Streptophyta</taxon>
        <taxon>Embryophyta</taxon>
        <taxon>Tracheophyta</taxon>
        <taxon>Spermatophyta</taxon>
        <taxon>Magnoliopsida</taxon>
        <taxon>eudicotyledons</taxon>
        <taxon>Gunneridae</taxon>
        <taxon>Pentapetalae</taxon>
        <taxon>Caryophyllales</taxon>
        <taxon>Caryophyllaceae</taxon>
        <taxon>Caryophylleae</taxon>
        <taxon>Saponaria</taxon>
    </lineage>
</organism>
<feature type="compositionally biased region" description="Basic and acidic residues" evidence="1">
    <location>
        <begin position="119"/>
        <end position="133"/>
    </location>
</feature>
<sequence>MSSDPSTSLHGISTADDIHPATIGVVRTLSRDHIKALAASLKTFREEIGTTSEALSKDKEIEQLLGCTSSSEVTILPPRFSKNKGSGKTLLSNMKDSVAKAQKPKRLCAYCEQMANHEKRNCPQKETDIHTNDETSEDDV</sequence>
<gene>
    <name evidence="2" type="ORF">RND81_04G040900</name>
</gene>
<proteinExistence type="predicted"/>
<dbReference type="Proteomes" id="UP001443914">
    <property type="component" value="Unassembled WGS sequence"/>
</dbReference>
<reference evidence="2" key="1">
    <citation type="submission" date="2024-03" db="EMBL/GenBank/DDBJ databases">
        <title>WGS assembly of Saponaria officinalis var. Norfolk2.</title>
        <authorList>
            <person name="Jenkins J."/>
            <person name="Shu S."/>
            <person name="Grimwood J."/>
            <person name="Barry K."/>
            <person name="Goodstein D."/>
            <person name="Schmutz J."/>
            <person name="Leebens-Mack J."/>
            <person name="Osbourn A."/>
        </authorList>
    </citation>
    <scope>NUCLEOTIDE SEQUENCE [LARGE SCALE GENOMIC DNA]</scope>
    <source>
        <strain evidence="2">JIC</strain>
    </source>
</reference>
<accession>A0AAW1LHJ2</accession>
<keyword evidence="3" id="KW-1185">Reference proteome</keyword>
<dbReference type="EMBL" id="JBDFQZ010000004">
    <property type="protein sequence ID" value="KAK9733057.1"/>
    <property type="molecule type" value="Genomic_DNA"/>
</dbReference>
<comment type="caution">
    <text evidence="2">The sequence shown here is derived from an EMBL/GenBank/DDBJ whole genome shotgun (WGS) entry which is preliminary data.</text>
</comment>
<protein>
    <submittedName>
        <fullName evidence="2">Uncharacterized protein</fullName>
    </submittedName>
</protein>